<dbReference type="CDD" id="cd06171">
    <property type="entry name" value="Sigma70_r4"/>
    <property type="match status" value="1"/>
</dbReference>
<evidence type="ECO:0000256" key="4">
    <source>
        <dbReference type="ARBA" id="ARBA00023125"/>
    </source>
</evidence>
<dbReference type="InterPro" id="IPR014284">
    <property type="entry name" value="RNA_pol_sigma-70_dom"/>
</dbReference>
<evidence type="ECO:0000256" key="6">
    <source>
        <dbReference type="SAM" id="MobiDB-lite"/>
    </source>
</evidence>
<dbReference type="InterPro" id="IPR039425">
    <property type="entry name" value="RNA_pol_sigma-70-like"/>
</dbReference>
<dbReference type="Proteomes" id="UP001596337">
    <property type="component" value="Unassembled WGS sequence"/>
</dbReference>
<dbReference type="InterPro" id="IPR007627">
    <property type="entry name" value="RNA_pol_sigma70_r2"/>
</dbReference>
<keyword evidence="4" id="KW-0238">DNA-binding</keyword>
<protein>
    <submittedName>
        <fullName evidence="9">RNA polymerase sigma factor ShbA</fullName>
    </submittedName>
</protein>
<proteinExistence type="inferred from homology"/>
<dbReference type="RefSeq" id="WP_345401136.1">
    <property type="nucleotide sequence ID" value="NZ_BAABLA010000104.1"/>
</dbReference>
<dbReference type="NCBIfam" id="NF007230">
    <property type="entry name" value="PRK09648.1"/>
    <property type="match status" value="1"/>
</dbReference>
<accession>A0ABW2BXA0</accession>
<feature type="compositionally biased region" description="Acidic residues" evidence="6">
    <location>
        <begin position="99"/>
        <end position="109"/>
    </location>
</feature>
<dbReference type="InterPro" id="IPR013249">
    <property type="entry name" value="RNA_pol_sigma70_r4_t2"/>
</dbReference>
<dbReference type="PANTHER" id="PTHR43133:SF58">
    <property type="entry name" value="ECF RNA POLYMERASE SIGMA FACTOR SIGD"/>
    <property type="match status" value="1"/>
</dbReference>
<dbReference type="Pfam" id="PF08281">
    <property type="entry name" value="Sigma70_r4_2"/>
    <property type="match status" value="1"/>
</dbReference>
<evidence type="ECO:0000259" key="7">
    <source>
        <dbReference type="Pfam" id="PF04542"/>
    </source>
</evidence>
<keyword evidence="3" id="KW-0731">Sigma factor</keyword>
<evidence type="ECO:0000256" key="3">
    <source>
        <dbReference type="ARBA" id="ARBA00023082"/>
    </source>
</evidence>
<keyword evidence="5" id="KW-0804">Transcription</keyword>
<feature type="compositionally biased region" description="Basic and acidic residues" evidence="6">
    <location>
        <begin position="87"/>
        <end position="96"/>
    </location>
</feature>
<evidence type="ECO:0000256" key="2">
    <source>
        <dbReference type="ARBA" id="ARBA00023015"/>
    </source>
</evidence>
<evidence type="ECO:0000256" key="5">
    <source>
        <dbReference type="ARBA" id="ARBA00023163"/>
    </source>
</evidence>
<dbReference type="Gene3D" id="1.10.10.10">
    <property type="entry name" value="Winged helix-like DNA-binding domain superfamily/Winged helix DNA-binding domain"/>
    <property type="match status" value="1"/>
</dbReference>
<dbReference type="InterPro" id="IPR013325">
    <property type="entry name" value="RNA_pol_sigma_r2"/>
</dbReference>
<name>A0ABW2BXA0_9PSEU</name>
<dbReference type="InterPro" id="IPR036388">
    <property type="entry name" value="WH-like_DNA-bd_sf"/>
</dbReference>
<dbReference type="InterPro" id="IPR013324">
    <property type="entry name" value="RNA_pol_sigma_r3/r4-like"/>
</dbReference>
<dbReference type="Pfam" id="PF04542">
    <property type="entry name" value="Sigma70_r2"/>
    <property type="match status" value="1"/>
</dbReference>
<feature type="domain" description="RNA polymerase sigma factor 70 region 4 type 2" evidence="8">
    <location>
        <begin position="123"/>
        <end position="173"/>
    </location>
</feature>
<reference evidence="10" key="1">
    <citation type="journal article" date="2019" name="Int. J. Syst. Evol. Microbiol.">
        <title>The Global Catalogue of Microorganisms (GCM) 10K type strain sequencing project: providing services to taxonomists for standard genome sequencing and annotation.</title>
        <authorList>
            <consortium name="The Broad Institute Genomics Platform"/>
            <consortium name="The Broad Institute Genome Sequencing Center for Infectious Disease"/>
            <person name="Wu L."/>
            <person name="Ma J."/>
        </authorList>
    </citation>
    <scope>NUCLEOTIDE SEQUENCE [LARGE SCALE GENOMIC DNA]</scope>
    <source>
        <strain evidence="10">KCTC 32255</strain>
    </source>
</reference>
<feature type="region of interest" description="Disordered" evidence="6">
    <location>
        <begin position="87"/>
        <end position="110"/>
    </location>
</feature>
<evidence type="ECO:0000313" key="9">
    <source>
        <dbReference type="EMBL" id="MFC6867621.1"/>
    </source>
</evidence>
<dbReference type="SUPFAM" id="SSF88659">
    <property type="entry name" value="Sigma3 and sigma4 domains of RNA polymerase sigma factors"/>
    <property type="match status" value="1"/>
</dbReference>
<dbReference type="EMBL" id="JBHSXX010000001">
    <property type="protein sequence ID" value="MFC6867621.1"/>
    <property type="molecule type" value="Genomic_DNA"/>
</dbReference>
<keyword evidence="2" id="KW-0805">Transcription regulation</keyword>
<dbReference type="Gene3D" id="1.10.1740.10">
    <property type="match status" value="1"/>
</dbReference>
<organism evidence="9 10">
    <name type="scientific">Haloechinothrix salitolerans</name>
    <dbReference type="NCBI Taxonomy" id="926830"/>
    <lineage>
        <taxon>Bacteria</taxon>
        <taxon>Bacillati</taxon>
        <taxon>Actinomycetota</taxon>
        <taxon>Actinomycetes</taxon>
        <taxon>Pseudonocardiales</taxon>
        <taxon>Pseudonocardiaceae</taxon>
        <taxon>Haloechinothrix</taxon>
    </lineage>
</organism>
<evidence type="ECO:0000313" key="10">
    <source>
        <dbReference type="Proteomes" id="UP001596337"/>
    </source>
</evidence>
<dbReference type="NCBIfam" id="TIGR02937">
    <property type="entry name" value="sigma70-ECF"/>
    <property type="match status" value="1"/>
</dbReference>
<comment type="caution">
    <text evidence="9">The sequence shown here is derived from an EMBL/GenBank/DDBJ whole genome shotgun (WGS) entry which is preliminary data.</text>
</comment>
<dbReference type="PANTHER" id="PTHR43133">
    <property type="entry name" value="RNA POLYMERASE ECF-TYPE SIGMA FACTO"/>
    <property type="match status" value="1"/>
</dbReference>
<sequence>MGDGLLADAAAGDRHAVNRLLAHLQPAVIRYCRGRLAITTARHSADDVAQEVLLAVFAALPRFQGNADGFLAFVYGIARHKVADAHRANGRDKSAPVEELPDTTDNELGPDEHVVRNELRSGIHHYLELLTDNQREVLQLRVLVGLSSEEVAHVMETTSSAVRVAQHRALKTLRRLIDADGNTLA</sequence>
<evidence type="ECO:0000256" key="1">
    <source>
        <dbReference type="ARBA" id="ARBA00010641"/>
    </source>
</evidence>
<feature type="domain" description="RNA polymerase sigma-70 region 2" evidence="7">
    <location>
        <begin position="21"/>
        <end position="91"/>
    </location>
</feature>
<keyword evidence="10" id="KW-1185">Reference proteome</keyword>
<gene>
    <name evidence="9" type="primary">shbA</name>
    <name evidence="9" type="ORF">ACFQGD_10715</name>
</gene>
<comment type="similarity">
    <text evidence="1">Belongs to the sigma-70 factor family. ECF subfamily.</text>
</comment>
<dbReference type="SUPFAM" id="SSF88946">
    <property type="entry name" value="Sigma2 domain of RNA polymerase sigma factors"/>
    <property type="match status" value="1"/>
</dbReference>
<evidence type="ECO:0000259" key="8">
    <source>
        <dbReference type="Pfam" id="PF08281"/>
    </source>
</evidence>